<evidence type="ECO:0000313" key="4">
    <source>
        <dbReference type="Proteomes" id="UP000240957"/>
    </source>
</evidence>
<evidence type="ECO:0000256" key="1">
    <source>
        <dbReference type="SAM" id="Phobius"/>
    </source>
</evidence>
<reference evidence="3 4" key="2">
    <citation type="submission" date="2018-08" db="EMBL/GenBank/DDBJ databases">
        <title>The draft genome of Acinetobacter sichuanensis strain WCHAc060041.</title>
        <authorList>
            <person name="Qin J."/>
            <person name="Feng Y."/>
            <person name="Zong Z."/>
        </authorList>
    </citation>
    <scope>NUCLEOTIDE SEQUENCE [LARGE SCALE GENOMIC DNA]</scope>
    <source>
        <strain evidence="3 4">WCHAc060041</strain>
    </source>
</reference>
<keyword evidence="1" id="KW-1133">Transmembrane helix</keyword>
<evidence type="ECO:0000313" key="2">
    <source>
        <dbReference type="EMBL" id="MFC2995651.1"/>
    </source>
</evidence>
<comment type="caution">
    <text evidence="3">The sequence shown here is derived from an EMBL/GenBank/DDBJ whole genome shotgun (WGS) entry which is preliminary data.</text>
</comment>
<dbReference type="OrthoDB" id="6701019at2"/>
<reference evidence="2" key="4">
    <citation type="submission" date="2024-09" db="EMBL/GenBank/DDBJ databases">
        <authorList>
            <person name="Sun Q."/>
            <person name="Mori K."/>
        </authorList>
    </citation>
    <scope>NUCLEOTIDE SEQUENCE</scope>
    <source>
        <strain evidence="2">KCTC 62575</strain>
    </source>
</reference>
<evidence type="ECO:0000313" key="5">
    <source>
        <dbReference type="Proteomes" id="UP001595455"/>
    </source>
</evidence>
<keyword evidence="1" id="KW-0812">Transmembrane</keyword>
<dbReference type="AlphaFoldDB" id="A0A371YN37"/>
<accession>A0A371YN37</accession>
<keyword evidence="1" id="KW-0472">Membrane</keyword>
<organism evidence="3 4">
    <name type="scientific">Acinetobacter sichuanensis</name>
    <dbReference type="NCBI Taxonomy" id="2136183"/>
    <lineage>
        <taxon>Bacteria</taxon>
        <taxon>Pseudomonadati</taxon>
        <taxon>Pseudomonadota</taxon>
        <taxon>Gammaproteobacteria</taxon>
        <taxon>Moraxellales</taxon>
        <taxon>Moraxellaceae</taxon>
        <taxon>Acinetobacter</taxon>
    </lineage>
</organism>
<feature type="transmembrane region" description="Helical" evidence="1">
    <location>
        <begin position="51"/>
        <end position="69"/>
    </location>
</feature>
<evidence type="ECO:0000313" key="3">
    <source>
        <dbReference type="EMBL" id="RFC82880.1"/>
    </source>
</evidence>
<dbReference type="EMBL" id="PYIX02000025">
    <property type="protein sequence ID" value="RFC82880.1"/>
    <property type="molecule type" value="Genomic_DNA"/>
</dbReference>
<gene>
    <name evidence="2" type="ORF">ACFODO_10290</name>
    <name evidence="3" type="ORF">C9E89_014250</name>
</gene>
<dbReference type="Proteomes" id="UP001595455">
    <property type="component" value="Unassembled WGS sequence"/>
</dbReference>
<name>A0A371YN37_9GAMM</name>
<dbReference type="Proteomes" id="UP000240957">
    <property type="component" value="Unassembled WGS sequence"/>
</dbReference>
<sequence length="101" mass="11959">MSYKHNNLMAMRQNFWNDTETDSVQLEKLFLQNILAEHGVFNAPTLEDVKYFFFSLPSIIIIKGYALGFSHSAIQSMITQYIHENKVRLMQHETLKIQYRM</sequence>
<protein>
    <submittedName>
        <fullName evidence="3">Uncharacterized protein</fullName>
    </submittedName>
</protein>
<reference evidence="2" key="1">
    <citation type="journal article" date="2014" name="Int. J. Syst. Evol. Microbiol.">
        <title>Complete genome of a new Firmicutes species belonging to the dominant human colonic microbiota ('Ruminococcus bicirculans') reveals two chromosomes and a selective capacity to utilize plant glucans.</title>
        <authorList>
            <consortium name="NISC Comparative Sequencing Program"/>
            <person name="Wegmann U."/>
            <person name="Louis P."/>
            <person name="Goesmann A."/>
            <person name="Henrissat B."/>
            <person name="Duncan S.H."/>
            <person name="Flint H.J."/>
        </authorList>
    </citation>
    <scope>NUCLEOTIDE SEQUENCE</scope>
    <source>
        <strain evidence="2">KCTC 62575</strain>
    </source>
</reference>
<keyword evidence="5" id="KW-1185">Reference proteome</keyword>
<dbReference type="RefSeq" id="WP_107009000.1">
    <property type="nucleotide sequence ID" value="NZ_JAVIDQ010000016.1"/>
</dbReference>
<dbReference type="EMBL" id="JBHRSF010000034">
    <property type="protein sequence ID" value="MFC2995651.1"/>
    <property type="molecule type" value="Genomic_DNA"/>
</dbReference>
<proteinExistence type="predicted"/>
<reference evidence="5" key="3">
    <citation type="journal article" date="2019" name="Int. J. Syst. Evol. Microbiol.">
        <title>The Global Catalogue of Microorganisms (GCM) 10K type strain sequencing project: providing services to taxonomists for standard genome sequencing and annotation.</title>
        <authorList>
            <consortium name="The Broad Institute Genomics Platform"/>
            <consortium name="The Broad Institute Genome Sequencing Center for Infectious Disease"/>
            <person name="Wu L."/>
            <person name="Ma J."/>
        </authorList>
    </citation>
    <scope>NUCLEOTIDE SEQUENCE [LARGE SCALE GENOMIC DNA]</scope>
    <source>
        <strain evidence="5">KCTC 62575</strain>
    </source>
</reference>